<comment type="caution">
    <text evidence="2">The sequence shown here is derived from an EMBL/GenBank/DDBJ whole genome shotgun (WGS) entry which is preliminary data.</text>
</comment>
<dbReference type="EMBL" id="BAAALS010000003">
    <property type="protein sequence ID" value="GAA1740851.1"/>
    <property type="molecule type" value="Genomic_DNA"/>
</dbReference>
<keyword evidence="1" id="KW-1133">Transmembrane helix</keyword>
<keyword evidence="1" id="KW-0472">Membrane</keyword>
<organism evidence="2 3">
    <name type="scientific">Luedemannella helvata</name>
    <dbReference type="NCBI Taxonomy" id="349315"/>
    <lineage>
        <taxon>Bacteria</taxon>
        <taxon>Bacillati</taxon>
        <taxon>Actinomycetota</taxon>
        <taxon>Actinomycetes</taxon>
        <taxon>Micromonosporales</taxon>
        <taxon>Micromonosporaceae</taxon>
        <taxon>Luedemannella</taxon>
    </lineage>
</organism>
<keyword evidence="3" id="KW-1185">Reference proteome</keyword>
<evidence type="ECO:0000313" key="2">
    <source>
        <dbReference type="EMBL" id="GAA1740851.1"/>
    </source>
</evidence>
<evidence type="ECO:0008006" key="4">
    <source>
        <dbReference type="Google" id="ProtNLM"/>
    </source>
</evidence>
<dbReference type="InterPro" id="IPR027417">
    <property type="entry name" value="P-loop_NTPase"/>
</dbReference>
<feature type="transmembrane region" description="Helical" evidence="1">
    <location>
        <begin position="636"/>
        <end position="656"/>
    </location>
</feature>
<proteinExistence type="predicted"/>
<dbReference type="RefSeq" id="WP_344077213.1">
    <property type="nucleotide sequence ID" value="NZ_BAAALS010000003.1"/>
</dbReference>
<feature type="transmembrane region" description="Helical" evidence="1">
    <location>
        <begin position="598"/>
        <end position="624"/>
    </location>
</feature>
<dbReference type="Proteomes" id="UP001500655">
    <property type="component" value="Unassembled WGS sequence"/>
</dbReference>
<name>A0ABP4VZZ5_9ACTN</name>
<accession>A0ABP4VZZ5</accession>
<dbReference type="Gene3D" id="2.40.10.120">
    <property type="match status" value="1"/>
</dbReference>
<keyword evidence="1" id="KW-0812">Transmembrane</keyword>
<dbReference type="Gene3D" id="3.40.50.300">
    <property type="entry name" value="P-loop containing nucleotide triphosphate hydrolases"/>
    <property type="match status" value="1"/>
</dbReference>
<evidence type="ECO:0000256" key="1">
    <source>
        <dbReference type="SAM" id="Phobius"/>
    </source>
</evidence>
<dbReference type="Gene3D" id="1.10.1780.10">
    <property type="entry name" value="Clp, N-terminal domain"/>
    <property type="match status" value="1"/>
</dbReference>
<evidence type="ECO:0000313" key="3">
    <source>
        <dbReference type="Proteomes" id="UP001500655"/>
    </source>
</evidence>
<sequence>MSIDSRVPNYLGRVLDSDGAPVGTCFQVSPGVLVTAWHVLAALGAGGPGDVVAVDALAGGIAASDARVLRVAPPSDLAVLVADAPLPGMVVGLAATDEVPLLAGVVVAGVVQVDDGERQYRWLAATGRWKSGTTRDETVSLGRFTSKDVLPGMSGGPVRRLTDDAVVGVVSGRYNAADDWLSGTVWVARVEELLPLLDGLVRPVMYTRQDDTKRLDAIPRVGLEPAGDHPSVVGAWPAAKRQLFRRVRAQESQDRAYLLGLDIKRSVAAEVDYAVEHTARFREKGAAGPAVRTDIQGFFTGPAKRQLVVLGSAGAGKSVLLTGLILGLLGRLSADDPVPVRFQLVGWDPSADLGDWLVSELGSRYGIAAAAARGLLFDRAVLPVLDGLDEISAEREDLDAAVRAVNAFVADHGQTGYVVTCRSSVYSDLGRDIEPASEITILPLTAEEIVRYVDDAIGGRTVNRMAWQMVLDAVQAGHSDVIDALSTPWQLTLAVTYFRDNNDMRRLIPEGTEDGVQYRRRVRDLLVGTFAPARARLHAIAASDTADAWCRVIAEDLEAQVARGGPRQDIMTHYSAERAWASELIHRALTVTVAYLKVWFGLGVLTLGAWLVDVVAGTAIVRAVQSALHNVANSPTAVLAAALAGLAILAAVGYGVPRASRMTRRSLRMPGLPAWARSIQALKSGIVLVSGVLLGGLLQMCFVALVIFVIVWPVTGAGQALRLALIAGLVVALPTGVAAGLQSSTKRRFEVWYGQLVQRATEQRSISAHAEGISANWTVPSPDLDQAVGTARTRRNWPAAVEAFLTDGYTAGIFRRSGEVYQFRHRQLLDWYSRPVHPLRAWDNELPLPRVVDAHLVHQVNLVYYAEGRAAAQRLVFNGRDQGARNERLRAVAAEAGARLRPPSVLARCDIHLLRALSTAEDEARANGSALIQPWHLLVALFVGIRRHCPECPADPARIRTALRPARTITLDDSPGHVPLARATRRAFIAAAGRRHSRIRPEFLVWELLNGGDDATHDMTLALRHPVDIESDVRTWLDDRIAQLDTGDLADSAMPLAELAELAEVLRTKLGRPDEAERLLQQTQTA</sequence>
<protein>
    <recommendedName>
        <fullName evidence="4">Serine protease</fullName>
    </recommendedName>
</protein>
<dbReference type="Pfam" id="PF13365">
    <property type="entry name" value="Trypsin_2"/>
    <property type="match status" value="1"/>
</dbReference>
<dbReference type="SUPFAM" id="SSF50494">
    <property type="entry name" value="Trypsin-like serine proteases"/>
    <property type="match status" value="1"/>
</dbReference>
<dbReference type="InterPro" id="IPR036628">
    <property type="entry name" value="Clp_N_dom_sf"/>
</dbReference>
<gene>
    <name evidence="2" type="ORF">GCM10009681_09550</name>
</gene>
<feature type="transmembrane region" description="Helical" evidence="1">
    <location>
        <begin position="686"/>
        <end position="714"/>
    </location>
</feature>
<reference evidence="3" key="1">
    <citation type="journal article" date="2019" name="Int. J. Syst. Evol. Microbiol.">
        <title>The Global Catalogue of Microorganisms (GCM) 10K type strain sequencing project: providing services to taxonomists for standard genome sequencing and annotation.</title>
        <authorList>
            <consortium name="The Broad Institute Genomics Platform"/>
            <consortium name="The Broad Institute Genome Sequencing Center for Infectious Disease"/>
            <person name="Wu L."/>
            <person name="Ma J."/>
        </authorList>
    </citation>
    <scope>NUCLEOTIDE SEQUENCE [LARGE SCALE GENOMIC DNA]</scope>
    <source>
        <strain evidence="3">JCM 13249</strain>
    </source>
</reference>
<dbReference type="InterPro" id="IPR009003">
    <property type="entry name" value="Peptidase_S1_PA"/>
</dbReference>
<feature type="transmembrane region" description="Helical" evidence="1">
    <location>
        <begin position="720"/>
        <end position="741"/>
    </location>
</feature>